<dbReference type="PROSITE" id="PS50106">
    <property type="entry name" value="PDZ"/>
    <property type="match status" value="1"/>
</dbReference>
<dbReference type="Pfam" id="PF13365">
    <property type="entry name" value="Trypsin_2"/>
    <property type="match status" value="1"/>
</dbReference>
<name>A0ABX1LSJ2_9CYAN</name>
<keyword evidence="6" id="KW-1185">Reference proteome</keyword>
<feature type="region of interest" description="Disordered" evidence="3">
    <location>
        <begin position="259"/>
        <end position="280"/>
    </location>
</feature>
<dbReference type="InterPro" id="IPR041489">
    <property type="entry name" value="PDZ_6"/>
</dbReference>
<comment type="caution">
    <text evidence="5">The sequence shown here is derived from an EMBL/GenBank/DDBJ whole genome shotgun (WGS) entry which is preliminary data.</text>
</comment>
<feature type="compositionally biased region" description="Low complexity" evidence="3">
    <location>
        <begin position="262"/>
        <end position="279"/>
    </location>
</feature>
<dbReference type="EMBL" id="JAAVJL010000001">
    <property type="protein sequence ID" value="NMF58306.1"/>
    <property type="molecule type" value="Genomic_DNA"/>
</dbReference>
<keyword evidence="2" id="KW-0378">Hydrolase</keyword>
<dbReference type="InterPro" id="IPR009003">
    <property type="entry name" value="Peptidase_S1_PA"/>
</dbReference>
<dbReference type="PANTHER" id="PTHR43343:SF3">
    <property type="entry name" value="PROTEASE DO-LIKE 8, CHLOROPLASTIC"/>
    <property type="match status" value="1"/>
</dbReference>
<evidence type="ECO:0000256" key="1">
    <source>
        <dbReference type="ARBA" id="ARBA00022670"/>
    </source>
</evidence>
<dbReference type="Proteomes" id="UP000738376">
    <property type="component" value="Unassembled WGS sequence"/>
</dbReference>
<accession>A0ABX1LSJ2</accession>
<dbReference type="Pfam" id="PF17820">
    <property type="entry name" value="PDZ_6"/>
    <property type="match status" value="1"/>
</dbReference>
<evidence type="ECO:0000256" key="2">
    <source>
        <dbReference type="ARBA" id="ARBA00022801"/>
    </source>
</evidence>
<dbReference type="RefSeq" id="WP_169363229.1">
    <property type="nucleotide sequence ID" value="NZ_JAAVJL010000001.1"/>
</dbReference>
<sequence length="361" mass="38120">MLAGTVRSLLPSDLASQELCRQPTMKTTAIALSLVSAILVSIPSFSKASLAATPKDFDPEEKITMEVYRSSNPAVVTIKTTTSTGSGSIITPEGLVITNEHVIREAKNGNVKIINTDGKTYDGQVLTIDRKNDLALVRIISSDRFSALSFADQGSILVGQKVFAIGSPFGLSGTLTTGILSRVASNGDLQTDARLNPGNSGGPLLNSHGEIIGVNKSILSPDGRSNTGIGFATSAPIAKEFITRSAAFIPTNRNSIATLPNPQSTITSSISPQTAITSPATPTTERHLLGVVLTNSLTIYEVRPNSLASRMGLQKGDRLVSLNGTPISDAKQIINYLSQRPSEALLTVARNTGITNYQIKF</sequence>
<proteinExistence type="predicted"/>
<protein>
    <submittedName>
        <fullName evidence="5">Trypsin-like serine protease</fullName>
    </submittedName>
</protein>
<reference evidence="5 6" key="1">
    <citation type="submission" date="2020-03" db="EMBL/GenBank/DDBJ databases">
        <title>Draft Genome Sequence of 2-Methylisoborneol Producing Pseudanabaena yagii Strain GIHE-NHR1 Isolated from North Han River in South Korea.</title>
        <authorList>
            <person name="Jeong J."/>
        </authorList>
    </citation>
    <scope>NUCLEOTIDE SEQUENCE [LARGE SCALE GENOMIC DNA]</scope>
    <source>
        <strain evidence="5 6">GIHE-NHR1</strain>
    </source>
</reference>
<dbReference type="InterPro" id="IPR001478">
    <property type="entry name" value="PDZ"/>
</dbReference>
<dbReference type="Gene3D" id="2.30.42.10">
    <property type="match status" value="1"/>
</dbReference>
<organism evidence="5 6">
    <name type="scientific">Pseudanabaena yagii GIHE-NHR1</name>
    <dbReference type="NCBI Taxonomy" id="2722753"/>
    <lineage>
        <taxon>Bacteria</taxon>
        <taxon>Bacillati</taxon>
        <taxon>Cyanobacteriota</taxon>
        <taxon>Cyanophyceae</taxon>
        <taxon>Pseudanabaenales</taxon>
        <taxon>Pseudanabaenaceae</taxon>
        <taxon>Pseudanabaena</taxon>
        <taxon>Pseudanabaena yagii</taxon>
    </lineage>
</organism>
<dbReference type="InterPro" id="IPR001940">
    <property type="entry name" value="Peptidase_S1C"/>
</dbReference>
<evidence type="ECO:0000259" key="4">
    <source>
        <dbReference type="PROSITE" id="PS50106"/>
    </source>
</evidence>
<dbReference type="SMART" id="SM00228">
    <property type="entry name" value="PDZ"/>
    <property type="match status" value="1"/>
</dbReference>
<dbReference type="PRINTS" id="PR00834">
    <property type="entry name" value="PROTEASES2C"/>
</dbReference>
<dbReference type="InterPro" id="IPR051201">
    <property type="entry name" value="Chloro_Bact_Ser_Proteases"/>
</dbReference>
<dbReference type="SUPFAM" id="SSF50156">
    <property type="entry name" value="PDZ domain-like"/>
    <property type="match status" value="1"/>
</dbReference>
<dbReference type="InterPro" id="IPR036034">
    <property type="entry name" value="PDZ_sf"/>
</dbReference>
<evidence type="ECO:0000313" key="6">
    <source>
        <dbReference type="Proteomes" id="UP000738376"/>
    </source>
</evidence>
<evidence type="ECO:0000256" key="3">
    <source>
        <dbReference type="SAM" id="MobiDB-lite"/>
    </source>
</evidence>
<dbReference type="SUPFAM" id="SSF50494">
    <property type="entry name" value="Trypsin-like serine proteases"/>
    <property type="match status" value="1"/>
</dbReference>
<feature type="domain" description="PDZ" evidence="4">
    <location>
        <begin position="275"/>
        <end position="352"/>
    </location>
</feature>
<dbReference type="Gene3D" id="2.40.10.120">
    <property type="match status" value="1"/>
</dbReference>
<keyword evidence="1" id="KW-0645">Protease</keyword>
<evidence type="ECO:0000313" key="5">
    <source>
        <dbReference type="EMBL" id="NMF58306.1"/>
    </source>
</evidence>
<dbReference type="PANTHER" id="PTHR43343">
    <property type="entry name" value="PEPTIDASE S12"/>
    <property type="match status" value="1"/>
</dbReference>
<gene>
    <name evidence="5" type="ORF">HC246_09795</name>
</gene>